<sequence>MFERELRVWVRCGVRREVWVKLEFLYRQRNFPPRRPADTRLVVDASGEVPGVLHRWVRQGTGEWLAVVSFSVPYVDRDPSVGLELVEQLVPSEAVRPRKYGGSRRAR</sequence>
<reference evidence="1 2" key="1">
    <citation type="submission" date="2019-07" db="EMBL/GenBank/DDBJ databases">
        <title>Whole genome shotgun sequence of Pseudonocardia sulfidoxydans NBRC 16205.</title>
        <authorList>
            <person name="Hosoyama A."/>
            <person name="Uohara A."/>
            <person name="Ohji S."/>
            <person name="Ichikawa N."/>
        </authorList>
    </citation>
    <scope>NUCLEOTIDE SEQUENCE [LARGE SCALE GENOMIC DNA]</scope>
    <source>
        <strain evidence="1 2">NBRC 16205</strain>
    </source>
</reference>
<name>A0A511DJR0_9PSEU</name>
<proteinExistence type="predicted"/>
<organism evidence="1 2">
    <name type="scientific">Pseudonocardia sulfidoxydans NBRC 16205</name>
    <dbReference type="NCBI Taxonomy" id="1223511"/>
    <lineage>
        <taxon>Bacteria</taxon>
        <taxon>Bacillati</taxon>
        <taxon>Actinomycetota</taxon>
        <taxon>Actinomycetes</taxon>
        <taxon>Pseudonocardiales</taxon>
        <taxon>Pseudonocardiaceae</taxon>
        <taxon>Pseudonocardia</taxon>
    </lineage>
</organism>
<comment type="caution">
    <text evidence="1">The sequence shown here is derived from an EMBL/GenBank/DDBJ whole genome shotgun (WGS) entry which is preliminary data.</text>
</comment>
<gene>
    <name evidence="1" type="ORF">PSU4_40030</name>
</gene>
<dbReference type="AlphaFoldDB" id="A0A511DJR0"/>
<evidence type="ECO:0000313" key="2">
    <source>
        <dbReference type="Proteomes" id="UP000321685"/>
    </source>
</evidence>
<dbReference type="EMBL" id="BJVJ01000044">
    <property type="protein sequence ID" value="GEL25049.1"/>
    <property type="molecule type" value="Genomic_DNA"/>
</dbReference>
<evidence type="ECO:0000313" key="1">
    <source>
        <dbReference type="EMBL" id="GEL25049.1"/>
    </source>
</evidence>
<dbReference type="Proteomes" id="UP000321685">
    <property type="component" value="Unassembled WGS sequence"/>
</dbReference>
<protein>
    <submittedName>
        <fullName evidence="1">Uncharacterized protein</fullName>
    </submittedName>
</protein>
<dbReference type="RefSeq" id="WP_147110527.1">
    <property type="nucleotide sequence ID" value="NZ_BJVJ01000044.1"/>
</dbReference>
<keyword evidence="2" id="KW-1185">Reference proteome</keyword>
<dbReference type="OrthoDB" id="4377352at2"/>
<accession>A0A511DJR0</accession>